<evidence type="ECO:0000256" key="5">
    <source>
        <dbReference type="ARBA" id="ARBA00023136"/>
    </source>
</evidence>
<evidence type="ECO:0000256" key="7">
    <source>
        <dbReference type="SAM" id="Phobius"/>
    </source>
</evidence>
<evidence type="ECO:0000256" key="6">
    <source>
        <dbReference type="SAM" id="MobiDB-lite"/>
    </source>
</evidence>
<dbReference type="RefSeq" id="WP_108023292.1">
    <property type="nucleotide sequence ID" value="NZ_QBKR01000010.1"/>
</dbReference>
<dbReference type="OrthoDB" id="128422at2"/>
<keyword evidence="5 7" id="KW-0472">Membrane</keyword>
<dbReference type="GO" id="GO:0005886">
    <property type="term" value="C:plasma membrane"/>
    <property type="evidence" value="ECO:0007669"/>
    <property type="project" value="UniProtKB-SubCell"/>
</dbReference>
<evidence type="ECO:0000313" key="8">
    <source>
        <dbReference type="EMBL" id="PTX59975.1"/>
    </source>
</evidence>
<evidence type="ECO:0000256" key="2">
    <source>
        <dbReference type="ARBA" id="ARBA00022475"/>
    </source>
</evidence>
<keyword evidence="3 7" id="KW-0812">Transmembrane</keyword>
<sequence length="283" mass="32583">MNNLLSLFLYPSNWNLPLNLLLLGLAAGYLGVTHPWRRRRPQSTPVRYPIFFLLSLLIYYFALGSPLNLIAHELFSIHMLQMSLLYIVLPPLLLLSFPAWMWRPLVRLSLVQRGLRFLTRPIFSLFLFNGLISLYHVPWIFDRIMASEALHIVSHLALLGSALVMWWPVTCPVPEMNRLSELRKMGYLIANVVLLTPVCALIIFANTPMFELAREPSELFPVLSPYDDQQLGGVIMKIIQEVVYIGAIGYIFFHWVRKERDKDRREADNLPEDSGIEPAPDSL</sequence>
<organism evidence="8 9">
    <name type="scientific">Melghirimyces profundicolus</name>
    <dbReference type="NCBI Taxonomy" id="1242148"/>
    <lineage>
        <taxon>Bacteria</taxon>
        <taxon>Bacillati</taxon>
        <taxon>Bacillota</taxon>
        <taxon>Bacilli</taxon>
        <taxon>Bacillales</taxon>
        <taxon>Thermoactinomycetaceae</taxon>
        <taxon>Melghirimyces</taxon>
    </lineage>
</organism>
<gene>
    <name evidence="8" type="ORF">C8P63_110120</name>
</gene>
<feature type="transmembrane region" description="Helical" evidence="7">
    <location>
        <begin position="153"/>
        <end position="173"/>
    </location>
</feature>
<keyword evidence="2" id="KW-1003">Cell membrane</keyword>
<keyword evidence="9" id="KW-1185">Reference proteome</keyword>
<evidence type="ECO:0000256" key="1">
    <source>
        <dbReference type="ARBA" id="ARBA00004651"/>
    </source>
</evidence>
<feature type="transmembrane region" description="Helical" evidence="7">
    <location>
        <begin position="48"/>
        <end position="71"/>
    </location>
</feature>
<feature type="transmembrane region" description="Helical" evidence="7">
    <location>
        <begin position="83"/>
        <end position="102"/>
    </location>
</feature>
<feature type="region of interest" description="Disordered" evidence="6">
    <location>
        <begin position="264"/>
        <end position="283"/>
    </location>
</feature>
<feature type="transmembrane region" description="Helical" evidence="7">
    <location>
        <begin position="234"/>
        <end position="256"/>
    </location>
</feature>
<evidence type="ECO:0000313" key="9">
    <source>
        <dbReference type="Proteomes" id="UP000244240"/>
    </source>
</evidence>
<feature type="transmembrane region" description="Helical" evidence="7">
    <location>
        <begin position="185"/>
        <end position="205"/>
    </location>
</feature>
<dbReference type="Pfam" id="PF09678">
    <property type="entry name" value="Caa3_CtaG"/>
    <property type="match status" value="1"/>
</dbReference>
<proteinExistence type="predicted"/>
<accession>A0A2T6BV65</accession>
<comment type="subcellular location">
    <subcellularLocation>
        <location evidence="1">Cell membrane</location>
        <topology evidence="1">Multi-pass membrane protein</topology>
    </subcellularLocation>
</comment>
<comment type="caution">
    <text evidence="8">The sequence shown here is derived from an EMBL/GenBank/DDBJ whole genome shotgun (WGS) entry which is preliminary data.</text>
</comment>
<evidence type="ECO:0000256" key="4">
    <source>
        <dbReference type="ARBA" id="ARBA00022989"/>
    </source>
</evidence>
<keyword evidence="4 7" id="KW-1133">Transmembrane helix</keyword>
<dbReference type="InterPro" id="IPR019108">
    <property type="entry name" value="Caa3_assmbl_CtaG-rel"/>
</dbReference>
<evidence type="ECO:0000256" key="3">
    <source>
        <dbReference type="ARBA" id="ARBA00022692"/>
    </source>
</evidence>
<dbReference type="EMBL" id="QBKR01000010">
    <property type="protein sequence ID" value="PTX59975.1"/>
    <property type="molecule type" value="Genomic_DNA"/>
</dbReference>
<feature type="transmembrane region" description="Helical" evidence="7">
    <location>
        <begin position="16"/>
        <end position="36"/>
    </location>
</feature>
<dbReference type="Proteomes" id="UP000244240">
    <property type="component" value="Unassembled WGS sequence"/>
</dbReference>
<reference evidence="8 9" key="1">
    <citation type="submission" date="2018-04" db="EMBL/GenBank/DDBJ databases">
        <title>Genomic Encyclopedia of Archaeal and Bacterial Type Strains, Phase II (KMG-II): from individual species to whole genera.</title>
        <authorList>
            <person name="Goeker M."/>
        </authorList>
    </citation>
    <scope>NUCLEOTIDE SEQUENCE [LARGE SCALE GENOMIC DNA]</scope>
    <source>
        <strain evidence="8 9">DSM 45787</strain>
    </source>
</reference>
<feature type="transmembrane region" description="Helical" evidence="7">
    <location>
        <begin position="122"/>
        <end position="141"/>
    </location>
</feature>
<dbReference type="AlphaFoldDB" id="A0A2T6BV65"/>
<protein>
    <submittedName>
        <fullName evidence="8">Putative membrane protein</fullName>
    </submittedName>
</protein>
<name>A0A2T6BV65_9BACL</name>